<sequence>MLSGICDVIDCGAKHSAWRAYDIYMCHSLWGAPNRRQWCPSWWYVGWNIGPGGYTVQQSGKLKQIQKQNIGLLREKLTILPVGGTFSRENPLLLNVTNLQENVYYCGKFSLNSCQKREDKGFYLIFRG</sequence>
<organism evidence="1 2">
    <name type="scientific">Goodea atripinnis</name>
    <dbReference type="NCBI Taxonomy" id="208336"/>
    <lineage>
        <taxon>Eukaryota</taxon>
        <taxon>Metazoa</taxon>
        <taxon>Chordata</taxon>
        <taxon>Craniata</taxon>
        <taxon>Vertebrata</taxon>
        <taxon>Euteleostomi</taxon>
        <taxon>Actinopterygii</taxon>
        <taxon>Neopterygii</taxon>
        <taxon>Teleostei</taxon>
        <taxon>Neoteleostei</taxon>
        <taxon>Acanthomorphata</taxon>
        <taxon>Ovalentaria</taxon>
        <taxon>Atherinomorphae</taxon>
        <taxon>Cyprinodontiformes</taxon>
        <taxon>Goodeidae</taxon>
        <taxon>Goodea</taxon>
    </lineage>
</organism>
<accession>A0ABV0PE19</accession>
<protein>
    <submittedName>
        <fullName evidence="1">Uncharacterized protein</fullName>
    </submittedName>
</protein>
<evidence type="ECO:0000313" key="2">
    <source>
        <dbReference type="Proteomes" id="UP001476798"/>
    </source>
</evidence>
<gene>
    <name evidence="1" type="ORF">GOODEAATRI_013751</name>
</gene>
<dbReference type="Proteomes" id="UP001476798">
    <property type="component" value="Unassembled WGS sequence"/>
</dbReference>
<reference evidence="1 2" key="1">
    <citation type="submission" date="2021-06" db="EMBL/GenBank/DDBJ databases">
        <authorList>
            <person name="Palmer J.M."/>
        </authorList>
    </citation>
    <scope>NUCLEOTIDE SEQUENCE [LARGE SCALE GENOMIC DNA]</scope>
    <source>
        <strain evidence="1 2">GA_2019</strain>
        <tissue evidence="1">Muscle</tissue>
    </source>
</reference>
<name>A0ABV0PE19_9TELE</name>
<keyword evidence="2" id="KW-1185">Reference proteome</keyword>
<evidence type="ECO:0000313" key="1">
    <source>
        <dbReference type="EMBL" id="MEQ2181642.1"/>
    </source>
</evidence>
<proteinExistence type="predicted"/>
<dbReference type="EMBL" id="JAHRIO010070904">
    <property type="protein sequence ID" value="MEQ2181642.1"/>
    <property type="molecule type" value="Genomic_DNA"/>
</dbReference>
<comment type="caution">
    <text evidence="1">The sequence shown here is derived from an EMBL/GenBank/DDBJ whole genome shotgun (WGS) entry which is preliminary data.</text>
</comment>